<reference evidence="6" key="1">
    <citation type="submission" date="2010-05" db="EMBL/GenBank/DDBJ databases">
        <title>The genome sequence of Magnaporthe poae strain ATCC 64411.</title>
        <authorList>
            <person name="Ma L.-J."/>
            <person name="Dead R."/>
            <person name="Young S."/>
            <person name="Zeng Q."/>
            <person name="Koehrsen M."/>
            <person name="Alvarado L."/>
            <person name="Berlin A."/>
            <person name="Chapman S.B."/>
            <person name="Chen Z."/>
            <person name="Freedman E."/>
            <person name="Gellesch M."/>
            <person name="Goldberg J."/>
            <person name="Griggs A."/>
            <person name="Gujja S."/>
            <person name="Heilman E.R."/>
            <person name="Heiman D."/>
            <person name="Hepburn T."/>
            <person name="Howarth C."/>
            <person name="Jen D."/>
            <person name="Larson L."/>
            <person name="Mehta T."/>
            <person name="Neiman D."/>
            <person name="Pearson M."/>
            <person name="Roberts A."/>
            <person name="Saif S."/>
            <person name="Shea T."/>
            <person name="Shenoy N."/>
            <person name="Sisk P."/>
            <person name="Stolte C."/>
            <person name="Sykes S."/>
            <person name="Walk T."/>
            <person name="White J."/>
            <person name="Yandava C."/>
            <person name="Haas B."/>
            <person name="Nusbaum C."/>
            <person name="Birren B."/>
        </authorList>
    </citation>
    <scope>NUCLEOTIDE SEQUENCE [LARGE SCALE GENOMIC DNA]</scope>
    <source>
        <strain evidence="6">ATCC 64411 / 73-15</strain>
    </source>
</reference>
<feature type="signal peptide" evidence="3">
    <location>
        <begin position="1"/>
        <end position="18"/>
    </location>
</feature>
<name>A0A0C4DZJ3_MAGP6</name>
<dbReference type="VEuPathDB" id="FungiDB:MAPG_05495"/>
<proteinExistence type="predicted"/>
<feature type="chain" id="PRO_5009385536" evidence="3">
    <location>
        <begin position="19"/>
        <end position="273"/>
    </location>
</feature>
<keyword evidence="2" id="KW-0472">Membrane</keyword>
<keyword evidence="2" id="KW-1133">Transmembrane helix</keyword>
<reference evidence="4" key="2">
    <citation type="submission" date="2010-05" db="EMBL/GenBank/DDBJ databases">
        <title>The Genome Sequence of Magnaporthe poae strain ATCC 64411.</title>
        <authorList>
            <consortium name="The Broad Institute Genome Sequencing Platform"/>
            <consortium name="Broad Institute Genome Sequencing Center for Infectious Disease"/>
            <person name="Ma L.-J."/>
            <person name="Dead R."/>
            <person name="Young S."/>
            <person name="Zeng Q."/>
            <person name="Koehrsen M."/>
            <person name="Alvarado L."/>
            <person name="Berlin A."/>
            <person name="Chapman S.B."/>
            <person name="Chen Z."/>
            <person name="Freedman E."/>
            <person name="Gellesch M."/>
            <person name="Goldberg J."/>
            <person name="Griggs A."/>
            <person name="Gujja S."/>
            <person name="Heilman E.R."/>
            <person name="Heiman D."/>
            <person name="Hepburn T."/>
            <person name="Howarth C."/>
            <person name="Jen D."/>
            <person name="Larson L."/>
            <person name="Mehta T."/>
            <person name="Neiman D."/>
            <person name="Pearson M."/>
            <person name="Roberts A."/>
            <person name="Saif S."/>
            <person name="Shea T."/>
            <person name="Shenoy N."/>
            <person name="Sisk P."/>
            <person name="Stolte C."/>
            <person name="Sykes S."/>
            <person name="Walk T."/>
            <person name="White J."/>
            <person name="Yandava C."/>
            <person name="Haas B."/>
            <person name="Nusbaum C."/>
            <person name="Birren B."/>
        </authorList>
    </citation>
    <scope>NUCLEOTIDE SEQUENCE</scope>
    <source>
        <strain evidence="4">ATCC 64411</strain>
    </source>
</reference>
<reference evidence="4" key="3">
    <citation type="submission" date="2011-03" db="EMBL/GenBank/DDBJ databases">
        <title>Annotation of Magnaporthe poae ATCC 64411.</title>
        <authorList>
            <person name="Ma L.-J."/>
            <person name="Dead R."/>
            <person name="Young S.K."/>
            <person name="Zeng Q."/>
            <person name="Gargeya S."/>
            <person name="Fitzgerald M."/>
            <person name="Haas B."/>
            <person name="Abouelleil A."/>
            <person name="Alvarado L."/>
            <person name="Arachchi H.M."/>
            <person name="Berlin A."/>
            <person name="Brown A."/>
            <person name="Chapman S.B."/>
            <person name="Chen Z."/>
            <person name="Dunbar C."/>
            <person name="Freedman E."/>
            <person name="Gearin G."/>
            <person name="Gellesch M."/>
            <person name="Goldberg J."/>
            <person name="Griggs A."/>
            <person name="Gujja S."/>
            <person name="Heiman D."/>
            <person name="Howarth C."/>
            <person name="Larson L."/>
            <person name="Lui A."/>
            <person name="MacDonald P.J.P."/>
            <person name="Mehta T."/>
            <person name="Montmayeur A."/>
            <person name="Murphy C."/>
            <person name="Neiman D."/>
            <person name="Pearson M."/>
            <person name="Priest M."/>
            <person name="Roberts A."/>
            <person name="Saif S."/>
            <person name="Shea T."/>
            <person name="Shenoy N."/>
            <person name="Sisk P."/>
            <person name="Stolte C."/>
            <person name="Sykes S."/>
            <person name="Yandava C."/>
            <person name="Wortman J."/>
            <person name="Nusbaum C."/>
            <person name="Birren B."/>
        </authorList>
    </citation>
    <scope>NUCLEOTIDE SEQUENCE</scope>
    <source>
        <strain evidence="4">ATCC 64411</strain>
    </source>
</reference>
<keyword evidence="6" id="KW-1185">Reference proteome</keyword>
<evidence type="ECO:0000256" key="2">
    <source>
        <dbReference type="SAM" id="Phobius"/>
    </source>
</evidence>
<evidence type="ECO:0000313" key="5">
    <source>
        <dbReference type="EnsemblFungi" id="MAPG_05495T0"/>
    </source>
</evidence>
<accession>A0A0C4DZJ3</accession>
<keyword evidence="3" id="KW-0732">Signal</keyword>
<dbReference type="EnsemblFungi" id="MAPG_05495T0">
    <property type="protein sequence ID" value="MAPG_05495T0"/>
    <property type="gene ID" value="MAPG_05495"/>
</dbReference>
<keyword evidence="2" id="KW-0812">Transmembrane</keyword>
<evidence type="ECO:0000256" key="3">
    <source>
        <dbReference type="SAM" id="SignalP"/>
    </source>
</evidence>
<dbReference type="EMBL" id="GL876969">
    <property type="protein sequence ID" value="KLU86483.1"/>
    <property type="molecule type" value="Genomic_DNA"/>
</dbReference>
<dbReference type="AlphaFoldDB" id="A0A0C4DZJ3"/>
<feature type="region of interest" description="Disordered" evidence="1">
    <location>
        <begin position="151"/>
        <end position="173"/>
    </location>
</feature>
<organism evidence="5 6">
    <name type="scientific">Magnaporthiopsis poae (strain ATCC 64411 / 73-15)</name>
    <name type="common">Kentucky bluegrass fungus</name>
    <name type="synonym">Magnaporthe poae</name>
    <dbReference type="NCBI Taxonomy" id="644358"/>
    <lineage>
        <taxon>Eukaryota</taxon>
        <taxon>Fungi</taxon>
        <taxon>Dikarya</taxon>
        <taxon>Ascomycota</taxon>
        <taxon>Pezizomycotina</taxon>
        <taxon>Sordariomycetes</taxon>
        <taxon>Sordariomycetidae</taxon>
        <taxon>Magnaporthales</taxon>
        <taxon>Magnaporthaceae</taxon>
        <taxon>Magnaporthiopsis</taxon>
    </lineage>
</organism>
<reference evidence="5" key="4">
    <citation type="journal article" date="2015" name="G3 (Bethesda)">
        <title>Genome sequences of three phytopathogenic species of the Magnaporthaceae family of fungi.</title>
        <authorList>
            <person name="Okagaki L.H."/>
            <person name="Nunes C.C."/>
            <person name="Sailsbery J."/>
            <person name="Clay B."/>
            <person name="Brown D."/>
            <person name="John T."/>
            <person name="Oh Y."/>
            <person name="Young N."/>
            <person name="Fitzgerald M."/>
            <person name="Haas B.J."/>
            <person name="Zeng Q."/>
            <person name="Young S."/>
            <person name="Adiconis X."/>
            <person name="Fan L."/>
            <person name="Levin J.Z."/>
            <person name="Mitchell T.K."/>
            <person name="Okubara P.A."/>
            <person name="Farman M.L."/>
            <person name="Kohn L.M."/>
            <person name="Birren B."/>
            <person name="Ma L.-J."/>
            <person name="Dean R.A."/>
        </authorList>
    </citation>
    <scope>NUCLEOTIDE SEQUENCE</scope>
    <source>
        <strain evidence="5">ATCC 64411 / 73-15</strain>
    </source>
</reference>
<dbReference type="EMBL" id="ADBL01001307">
    <property type="status" value="NOT_ANNOTATED_CDS"/>
    <property type="molecule type" value="Genomic_DNA"/>
</dbReference>
<gene>
    <name evidence="4" type="ORF">MAPG_05495</name>
</gene>
<protein>
    <submittedName>
        <fullName evidence="4 5">Uncharacterized protein</fullName>
    </submittedName>
</protein>
<feature type="transmembrane region" description="Helical" evidence="2">
    <location>
        <begin position="232"/>
        <end position="252"/>
    </location>
</feature>
<dbReference type="Proteomes" id="UP000011715">
    <property type="component" value="Unassembled WGS sequence"/>
</dbReference>
<reference evidence="5" key="5">
    <citation type="submission" date="2015-06" db="UniProtKB">
        <authorList>
            <consortium name="EnsemblFungi"/>
        </authorList>
    </citation>
    <scope>IDENTIFICATION</scope>
    <source>
        <strain evidence="5">ATCC 64411</strain>
    </source>
</reference>
<evidence type="ECO:0000256" key="1">
    <source>
        <dbReference type="SAM" id="MobiDB-lite"/>
    </source>
</evidence>
<evidence type="ECO:0000313" key="6">
    <source>
        <dbReference type="Proteomes" id="UP000011715"/>
    </source>
</evidence>
<sequence>MSLGFRLLFSLFRLPGLTVCPVAASGRGKLQLLLAGSSETAYPQISNAVGSLACARCVCDWTSCFFVPISVRDSCSSHLFGGHTQHRAGRHRTTCGLTDRQKCSPECAFFIVRFGCFFRFFFQGWAIGTGGLGLIAGCLGPPILAHTQRPRLEGGERGSASEPSVGSPGQIRSRDAHEATRPLLFKGILLHTTCTLLPRPCNAAGRIRCASSNFSSCAFPHLAWPPRRFPRAAAGLLHSFFVLFLFFFFSYLSSLCQQALASGPSLFSWCSSP</sequence>
<evidence type="ECO:0000313" key="4">
    <source>
        <dbReference type="EMBL" id="KLU86483.1"/>
    </source>
</evidence>